<gene>
    <name evidence="2" type="ORF">BT96DRAFT_811717</name>
</gene>
<keyword evidence="1" id="KW-0812">Transmembrane</keyword>
<dbReference type="EMBL" id="ML769406">
    <property type="protein sequence ID" value="KAE9405819.1"/>
    <property type="molecule type" value="Genomic_DNA"/>
</dbReference>
<proteinExistence type="predicted"/>
<dbReference type="Proteomes" id="UP000799118">
    <property type="component" value="Unassembled WGS sequence"/>
</dbReference>
<dbReference type="AlphaFoldDB" id="A0A6A4I533"/>
<evidence type="ECO:0000256" key="1">
    <source>
        <dbReference type="SAM" id="Phobius"/>
    </source>
</evidence>
<feature type="transmembrane region" description="Helical" evidence="1">
    <location>
        <begin position="236"/>
        <end position="254"/>
    </location>
</feature>
<feature type="transmembrane region" description="Helical" evidence="1">
    <location>
        <begin position="124"/>
        <end position="142"/>
    </location>
</feature>
<feature type="transmembrane region" description="Helical" evidence="1">
    <location>
        <begin position="162"/>
        <end position="181"/>
    </location>
</feature>
<reference evidence="2" key="1">
    <citation type="journal article" date="2019" name="Environ. Microbiol.">
        <title>Fungal ecological strategies reflected in gene transcription - a case study of two litter decomposers.</title>
        <authorList>
            <person name="Barbi F."/>
            <person name="Kohler A."/>
            <person name="Barry K."/>
            <person name="Baskaran P."/>
            <person name="Daum C."/>
            <person name="Fauchery L."/>
            <person name="Ihrmark K."/>
            <person name="Kuo A."/>
            <person name="LaButti K."/>
            <person name="Lipzen A."/>
            <person name="Morin E."/>
            <person name="Grigoriev I.V."/>
            <person name="Henrissat B."/>
            <person name="Lindahl B."/>
            <person name="Martin F."/>
        </authorList>
    </citation>
    <scope>NUCLEOTIDE SEQUENCE</scope>
    <source>
        <strain evidence="2">JB14</strain>
    </source>
</reference>
<keyword evidence="1" id="KW-1133">Transmembrane helix</keyword>
<feature type="transmembrane region" description="Helical" evidence="1">
    <location>
        <begin position="193"/>
        <end position="216"/>
    </location>
</feature>
<feature type="transmembrane region" description="Helical" evidence="1">
    <location>
        <begin position="84"/>
        <end position="104"/>
    </location>
</feature>
<keyword evidence="3" id="KW-1185">Reference proteome</keyword>
<organism evidence="2 3">
    <name type="scientific">Gymnopus androsaceus JB14</name>
    <dbReference type="NCBI Taxonomy" id="1447944"/>
    <lineage>
        <taxon>Eukaryota</taxon>
        <taxon>Fungi</taxon>
        <taxon>Dikarya</taxon>
        <taxon>Basidiomycota</taxon>
        <taxon>Agaricomycotina</taxon>
        <taxon>Agaricomycetes</taxon>
        <taxon>Agaricomycetidae</taxon>
        <taxon>Agaricales</taxon>
        <taxon>Marasmiineae</taxon>
        <taxon>Omphalotaceae</taxon>
        <taxon>Gymnopus</taxon>
    </lineage>
</organism>
<evidence type="ECO:0008006" key="4">
    <source>
        <dbReference type="Google" id="ProtNLM"/>
    </source>
</evidence>
<evidence type="ECO:0000313" key="3">
    <source>
        <dbReference type="Proteomes" id="UP000799118"/>
    </source>
</evidence>
<name>A0A6A4I533_9AGAR</name>
<sequence length="270" mass="29797">MSAPVNYAKLFGFDSVAAAAIFAALWAPLCFWFFVLLFRHRSYVVFVLALFCQIRLVAFIIRAILAGSESAGESLGLFIADEVFFSTGFFGLLYGSYGLVMSRLALCHNQPFDNALFRLMRNHLLFHLTLSSGVVLGIVGIIEISNNPSSTLGSIFRKVSIIIFVALTVLQASQTVILAIAERRDDPEERMKHIGISFGARHGAIIFMCIAVLLLIRELFTAATIGSMTEQNNEHLWYSLVALPELLCLILYAIPGLIPPKYAEAPQYGP</sequence>
<protein>
    <recommendedName>
        <fullName evidence="4">RTA1-domain-containing protein</fullName>
    </recommendedName>
</protein>
<keyword evidence="1" id="KW-0472">Membrane</keyword>
<accession>A0A6A4I533</accession>
<dbReference type="OrthoDB" id="5389493at2759"/>
<feature type="transmembrane region" description="Helical" evidence="1">
    <location>
        <begin position="43"/>
        <end position="64"/>
    </location>
</feature>
<evidence type="ECO:0000313" key="2">
    <source>
        <dbReference type="EMBL" id="KAE9405819.1"/>
    </source>
</evidence>
<feature type="transmembrane region" description="Helical" evidence="1">
    <location>
        <begin position="16"/>
        <end position="36"/>
    </location>
</feature>